<evidence type="ECO:0000256" key="4">
    <source>
        <dbReference type="ARBA" id="ARBA00023136"/>
    </source>
</evidence>
<sequence length="92" mass="10682">MIRRTPLFLGLIRPARLVGLPMFYAVVWMVGSVLAFIWVQSFWTLLLSALAYPALWLAAEWDPHFFDVLTVVSRQTPRTRNRDIWGADSYEP</sequence>
<keyword evidence="7" id="KW-1185">Reference proteome</keyword>
<evidence type="ECO:0000256" key="1">
    <source>
        <dbReference type="ARBA" id="ARBA00004370"/>
    </source>
</evidence>
<evidence type="ECO:0000256" key="3">
    <source>
        <dbReference type="ARBA" id="ARBA00022989"/>
    </source>
</evidence>
<dbReference type="Proteomes" id="UP000285530">
    <property type="component" value="Unassembled WGS sequence"/>
</dbReference>
<reference evidence="6 7" key="1">
    <citation type="submission" date="2018-09" db="EMBL/GenBank/DDBJ databases">
        <title>Paracoccus onubensis nov. sp. a moderate halophilic bacterium isolated from Gruta de las Maravillas (Aracena, Spain).</title>
        <authorList>
            <person name="Jurado V."/>
            <person name="Gutierrez-Patricio S."/>
            <person name="Gonzalez-Pimentel J.L."/>
            <person name="Laiz L."/>
            <person name="Saiz-Jimenez C."/>
        </authorList>
    </citation>
    <scope>NUCLEOTIDE SEQUENCE [LARGE SCALE GENOMIC DNA]</scope>
    <source>
        <strain evidence="6 7">DSM 19484</strain>
    </source>
</reference>
<dbReference type="InterPro" id="IPR007792">
    <property type="entry name" value="T4SS_VirB3/TrbD/AvhB"/>
</dbReference>
<dbReference type="EMBL" id="QZEV01000023">
    <property type="protein sequence ID" value="RJL05467.1"/>
    <property type="molecule type" value="Genomic_DNA"/>
</dbReference>
<comment type="caution">
    <text evidence="6">The sequence shown here is derived from an EMBL/GenBank/DDBJ whole genome shotgun (WGS) entry which is preliminary data.</text>
</comment>
<dbReference type="OrthoDB" id="7923381at2"/>
<organism evidence="6 7">
    <name type="scientific">Paracoccus aestuarii</name>
    <dbReference type="NCBI Taxonomy" id="453842"/>
    <lineage>
        <taxon>Bacteria</taxon>
        <taxon>Pseudomonadati</taxon>
        <taxon>Pseudomonadota</taxon>
        <taxon>Alphaproteobacteria</taxon>
        <taxon>Rhodobacterales</taxon>
        <taxon>Paracoccaceae</taxon>
        <taxon>Paracoccus</taxon>
    </lineage>
</organism>
<name>A0A418ZY86_9RHOB</name>
<dbReference type="Pfam" id="PF05101">
    <property type="entry name" value="VirB3"/>
    <property type="match status" value="1"/>
</dbReference>
<dbReference type="RefSeq" id="WP_119885860.1">
    <property type="nucleotide sequence ID" value="NZ_CP067172.1"/>
</dbReference>
<feature type="transmembrane region" description="Helical" evidence="5">
    <location>
        <begin position="21"/>
        <end position="43"/>
    </location>
</feature>
<evidence type="ECO:0000313" key="6">
    <source>
        <dbReference type="EMBL" id="RJL05467.1"/>
    </source>
</evidence>
<evidence type="ECO:0000256" key="2">
    <source>
        <dbReference type="ARBA" id="ARBA00022692"/>
    </source>
</evidence>
<accession>A0A418ZY86</accession>
<evidence type="ECO:0000256" key="5">
    <source>
        <dbReference type="SAM" id="Phobius"/>
    </source>
</evidence>
<keyword evidence="3 5" id="KW-1133">Transmembrane helix</keyword>
<gene>
    <name evidence="6" type="ORF">D3P06_06885</name>
</gene>
<keyword evidence="4 5" id="KW-0472">Membrane</keyword>
<dbReference type="GO" id="GO:0016020">
    <property type="term" value="C:membrane"/>
    <property type="evidence" value="ECO:0007669"/>
    <property type="project" value="UniProtKB-SubCell"/>
</dbReference>
<comment type="subcellular location">
    <subcellularLocation>
        <location evidence="1">Membrane</location>
    </subcellularLocation>
</comment>
<proteinExistence type="predicted"/>
<keyword evidence="2 5" id="KW-0812">Transmembrane</keyword>
<evidence type="ECO:0000313" key="7">
    <source>
        <dbReference type="Proteomes" id="UP000285530"/>
    </source>
</evidence>
<protein>
    <submittedName>
        <fullName evidence="6">Type IV secretion system protein VirB3</fullName>
    </submittedName>
</protein>
<dbReference type="AlphaFoldDB" id="A0A418ZY86"/>